<proteinExistence type="predicted"/>
<dbReference type="EMBL" id="FOFG01000015">
    <property type="protein sequence ID" value="SER33107.1"/>
    <property type="molecule type" value="Genomic_DNA"/>
</dbReference>
<evidence type="ECO:0000256" key="1">
    <source>
        <dbReference type="ARBA" id="ARBA00022603"/>
    </source>
</evidence>
<dbReference type="InterPro" id="IPR029063">
    <property type="entry name" value="SAM-dependent_MTases_sf"/>
</dbReference>
<dbReference type="PANTHER" id="PTHR13090">
    <property type="entry name" value="ARGININE-HYDROXYLASE NDUFAF5, MITOCHONDRIAL"/>
    <property type="match status" value="1"/>
</dbReference>
<dbReference type="PANTHER" id="PTHR13090:SF1">
    <property type="entry name" value="ARGININE-HYDROXYLASE NDUFAF5, MITOCHONDRIAL"/>
    <property type="match status" value="1"/>
</dbReference>
<evidence type="ECO:0000313" key="5">
    <source>
        <dbReference type="EMBL" id="SER33107.1"/>
    </source>
</evidence>
<dbReference type="OrthoDB" id="9793723at2"/>
<keyword evidence="1 5" id="KW-0489">Methyltransferase</keyword>
<dbReference type="Gene3D" id="3.40.50.150">
    <property type="entry name" value="Vaccinia Virus protein VP39"/>
    <property type="match status" value="1"/>
</dbReference>
<keyword evidence="6" id="KW-1185">Reference proteome</keyword>
<evidence type="ECO:0000313" key="6">
    <source>
        <dbReference type="Proteomes" id="UP000199647"/>
    </source>
</evidence>
<gene>
    <name evidence="5" type="ORF">SAMN05216548_11565</name>
</gene>
<protein>
    <submittedName>
        <fullName evidence="5">Methyltransferase domain-containing protein</fullName>
    </submittedName>
</protein>
<dbReference type="SUPFAM" id="SSF53335">
    <property type="entry name" value="S-adenosyl-L-methionine-dependent methyltransferases"/>
    <property type="match status" value="1"/>
</dbReference>
<accession>A0A1H9NBI1</accession>
<organism evidence="5 6">
    <name type="scientific">Faunimonas pinastri</name>
    <dbReference type="NCBI Taxonomy" id="1855383"/>
    <lineage>
        <taxon>Bacteria</taxon>
        <taxon>Pseudomonadati</taxon>
        <taxon>Pseudomonadota</taxon>
        <taxon>Alphaproteobacteria</taxon>
        <taxon>Hyphomicrobiales</taxon>
        <taxon>Afifellaceae</taxon>
        <taxon>Faunimonas</taxon>
    </lineage>
</organism>
<evidence type="ECO:0000256" key="2">
    <source>
        <dbReference type="ARBA" id="ARBA00022679"/>
    </source>
</evidence>
<sequence length="332" mass="35470">MSVIEVVKKSALRRNVARALRKRTPGVDFLLRAAVDDLGDRLATVERVFERAVLLAPDTHHLAGMVQASGKAGSILQLAPAAVGLAPDIAAAVADEEALPLAPASIDLFATALSLQWTNDLPGAMVQIRQALRPDGLFLASLFGGSTLVELRDSLMQAETELRGGASPRVLSFADVRQLGALLQRAGFALPVADRDTLTVRYDSAFGLMADLRAMGAANVLTDRDTGYVGRDLFLRTAQIYAERYSDPDGRIRATFEIVSLSGWAPHESQQKPLRPGSAKVSLADVLGHDRPGKSQAFTGSRHDLPERTSPPQQAAGGPAIRPSGTEPRRSE</sequence>
<evidence type="ECO:0000256" key="3">
    <source>
        <dbReference type="SAM" id="MobiDB-lite"/>
    </source>
</evidence>
<dbReference type="AlphaFoldDB" id="A0A1H9NBI1"/>
<keyword evidence="2 5" id="KW-0808">Transferase</keyword>
<name>A0A1H9NBI1_9HYPH</name>
<dbReference type="InterPro" id="IPR013216">
    <property type="entry name" value="Methyltransf_11"/>
</dbReference>
<dbReference type="InterPro" id="IPR050602">
    <property type="entry name" value="Malonyl-ACP_OMT"/>
</dbReference>
<dbReference type="Pfam" id="PF08241">
    <property type="entry name" value="Methyltransf_11"/>
    <property type="match status" value="1"/>
</dbReference>
<dbReference type="GO" id="GO:0008757">
    <property type="term" value="F:S-adenosylmethionine-dependent methyltransferase activity"/>
    <property type="evidence" value="ECO:0007669"/>
    <property type="project" value="InterPro"/>
</dbReference>
<evidence type="ECO:0000259" key="4">
    <source>
        <dbReference type="Pfam" id="PF08241"/>
    </source>
</evidence>
<dbReference type="STRING" id="1855383.SAMN05216548_11565"/>
<reference evidence="5 6" key="1">
    <citation type="submission" date="2016-10" db="EMBL/GenBank/DDBJ databases">
        <authorList>
            <person name="de Groot N.N."/>
        </authorList>
    </citation>
    <scope>NUCLEOTIDE SEQUENCE [LARGE SCALE GENOMIC DNA]</scope>
    <source>
        <strain evidence="5 6">A52C2</strain>
    </source>
</reference>
<dbReference type="Proteomes" id="UP000199647">
    <property type="component" value="Unassembled WGS sequence"/>
</dbReference>
<feature type="region of interest" description="Disordered" evidence="3">
    <location>
        <begin position="287"/>
        <end position="332"/>
    </location>
</feature>
<feature type="domain" description="Methyltransferase type 11" evidence="4">
    <location>
        <begin position="89"/>
        <end position="139"/>
    </location>
</feature>
<dbReference type="GO" id="GO:0032259">
    <property type="term" value="P:methylation"/>
    <property type="evidence" value="ECO:0007669"/>
    <property type="project" value="UniProtKB-KW"/>
</dbReference>